<comment type="similarity">
    <text evidence="1">Belongs to the bacterial ribosomal protein bS21 family.</text>
</comment>
<evidence type="ECO:0000313" key="7">
    <source>
        <dbReference type="EMBL" id="OMP04828.1"/>
    </source>
</evidence>
<keyword evidence="4" id="KW-0862">Zinc</keyword>
<keyword evidence="3" id="KW-0687">Ribonucleoprotein</keyword>
<dbReference type="InterPro" id="IPR025836">
    <property type="entry name" value="Zn_knuckle_CX2CX4HX4C"/>
</dbReference>
<dbReference type="OrthoDB" id="1707487at2759"/>
<keyword evidence="4" id="KW-0479">Metal-binding</keyword>
<reference evidence="8" key="1">
    <citation type="submission" date="2013-09" db="EMBL/GenBank/DDBJ databases">
        <title>Corchorus olitorius genome sequencing.</title>
        <authorList>
            <person name="Alam M."/>
            <person name="Haque M.S."/>
            <person name="Islam M.S."/>
            <person name="Emdad E.M."/>
            <person name="Islam M.M."/>
            <person name="Ahmed B."/>
            <person name="Halim A."/>
            <person name="Hossen Q.M.M."/>
            <person name="Hossain M.Z."/>
            <person name="Ahmed R."/>
            <person name="Khan M.M."/>
            <person name="Islam R."/>
            <person name="Rashid M.M."/>
            <person name="Khan S.A."/>
            <person name="Rahman M.S."/>
            <person name="Alam M."/>
            <person name="Yahiya A.S."/>
            <person name="Khan M.S."/>
            <person name="Azam M.S."/>
            <person name="Haque T."/>
            <person name="Lashkar M.Z.H."/>
            <person name="Akhand A.I."/>
            <person name="Morshed G."/>
            <person name="Roy S."/>
            <person name="Uddin K.S."/>
            <person name="Rabeya T."/>
            <person name="Hossain A.S."/>
            <person name="Chowdhury A."/>
            <person name="Snigdha A.R."/>
            <person name="Mortoza M.S."/>
            <person name="Matin S.A."/>
            <person name="Hoque S.M.E."/>
            <person name="Islam M.K."/>
            <person name="Roy D.K."/>
            <person name="Haider R."/>
            <person name="Moosa M.M."/>
            <person name="Elias S.M."/>
            <person name="Hasan A.M."/>
            <person name="Jahan S."/>
            <person name="Shafiuddin M."/>
            <person name="Mahmood N."/>
            <person name="Shommy N.S."/>
        </authorList>
    </citation>
    <scope>NUCLEOTIDE SEQUENCE [LARGE SCALE GENOMIC DNA]</scope>
    <source>
        <strain evidence="8">cv. O-4</strain>
    </source>
</reference>
<dbReference type="PANTHER" id="PTHR31286">
    <property type="entry name" value="GLYCINE-RICH CELL WALL STRUCTURAL PROTEIN 1.8-LIKE"/>
    <property type="match status" value="1"/>
</dbReference>
<protein>
    <submittedName>
        <fullName evidence="7">Ribosomal protein S21</fullName>
    </submittedName>
</protein>
<dbReference type="GO" id="GO:0003735">
    <property type="term" value="F:structural constituent of ribosome"/>
    <property type="evidence" value="ECO:0007669"/>
    <property type="project" value="InterPro"/>
</dbReference>
<dbReference type="GO" id="GO:0006412">
    <property type="term" value="P:translation"/>
    <property type="evidence" value="ECO:0007669"/>
    <property type="project" value="InterPro"/>
</dbReference>
<dbReference type="GO" id="GO:0003676">
    <property type="term" value="F:nucleic acid binding"/>
    <property type="evidence" value="ECO:0007669"/>
    <property type="project" value="InterPro"/>
</dbReference>
<proteinExistence type="inferred from homology"/>
<dbReference type="InterPro" id="IPR012337">
    <property type="entry name" value="RNaseH-like_sf"/>
</dbReference>
<dbReference type="GO" id="GO:0008270">
    <property type="term" value="F:zinc ion binding"/>
    <property type="evidence" value="ECO:0007669"/>
    <property type="project" value="UniProtKB-KW"/>
</dbReference>
<dbReference type="Pfam" id="PF01165">
    <property type="entry name" value="Ribosomal_S21"/>
    <property type="match status" value="1"/>
</dbReference>
<dbReference type="AlphaFoldDB" id="A0A1R3KCS6"/>
<evidence type="ECO:0000256" key="3">
    <source>
        <dbReference type="ARBA" id="ARBA00023274"/>
    </source>
</evidence>
<dbReference type="GO" id="GO:0005840">
    <property type="term" value="C:ribosome"/>
    <property type="evidence" value="ECO:0007669"/>
    <property type="project" value="UniProtKB-KW"/>
</dbReference>
<dbReference type="InterPro" id="IPR036397">
    <property type="entry name" value="RNaseH_sf"/>
</dbReference>
<dbReference type="SUPFAM" id="SSF53098">
    <property type="entry name" value="Ribonuclease H-like"/>
    <property type="match status" value="1"/>
</dbReference>
<dbReference type="Pfam" id="PF13456">
    <property type="entry name" value="RVT_3"/>
    <property type="match status" value="1"/>
</dbReference>
<name>A0A1R3KCS6_9ROSI</name>
<dbReference type="InterPro" id="IPR038380">
    <property type="entry name" value="Ribosomal_bS21_sf"/>
</dbReference>
<dbReference type="GO" id="GO:0004523">
    <property type="term" value="F:RNA-DNA hybrid ribonuclease activity"/>
    <property type="evidence" value="ECO:0007669"/>
    <property type="project" value="InterPro"/>
</dbReference>
<sequence>MAKASEDEPEEKLLSRLRRAVFQAGVFHECRRRSFFESSHDKKKRKARDASQRNRKRRPQPEVSAQEETPKKKDDEEDDNWELPEVSLLVFYGDLFESQAAVAREATKFLLIEKILSDKPVNRKGAMGVLHSMWASRDCPVITELGSQTYGLAFNSKDLMLQAMIDCHWNVMGFCLILKKWEVEKSIVEIPFDKVQYWIQIHGLPLEMQNLNNLKKIGSNIGSVTVLKKPEWNPGNGRCYMRARIEIDARKPLLPGFWVPRLGKDRIWVKLKYEKLGDFCFACGKLGHSMKNCDINVSDLPRDSVYGPWLKAALLHSTMDDRMIFVEEHGVPELPMVGPVIEDGKLVHYPPDMESVERSALDRTVMRDSVPPFENSTSLVHGDLSVGPSQARGGKLGDDQGARGLGLALGNRTQASRRVGSDFEASGSCSRSVKVASEENCVGMDWVLKAYCDVSGKMVNLQKSSIVFGLNVETIIFLAERAALEFKNAKEYRDALVKCRKKAKPAAHWEPPEAGNLKLNYDGAYEESTGMAAIGVVLRDEHGFIKGGIAKQVSVSSSIEAGALAVKEAALFARNQSLNRVTIETDAEMVQKSLSKTIQRKEFETGKSCPLSKISKLLWIFSSFLL</sequence>
<dbReference type="PROSITE" id="PS50158">
    <property type="entry name" value="ZF_CCHC"/>
    <property type="match status" value="1"/>
</dbReference>
<feature type="region of interest" description="Disordered" evidence="5">
    <location>
        <begin position="36"/>
        <end position="79"/>
    </location>
</feature>
<dbReference type="Gene3D" id="1.20.5.1150">
    <property type="entry name" value="Ribosomal protein S8"/>
    <property type="match status" value="1"/>
</dbReference>
<comment type="caution">
    <text evidence="7">The sequence shown here is derived from an EMBL/GenBank/DDBJ whole genome shotgun (WGS) entry which is preliminary data.</text>
</comment>
<feature type="compositionally biased region" description="Basic residues" evidence="5">
    <location>
        <begin position="41"/>
        <end position="58"/>
    </location>
</feature>
<dbReference type="InterPro" id="IPR044730">
    <property type="entry name" value="RNase_H-like_dom_plant"/>
</dbReference>
<evidence type="ECO:0000256" key="2">
    <source>
        <dbReference type="ARBA" id="ARBA00022980"/>
    </source>
</evidence>
<evidence type="ECO:0000256" key="4">
    <source>
        <dbReference type="PROSITE-ProRule" id="PRU00047"/>
    </source>
</evidence>
<keyword evidence="8" id="KW-1185">Reference proteome</keyword>
<organism evidence="7 8">
    <name type="scientific">Corchorus olitorius</name>
    <dbReference type="NCBI Taxonomy" id="93759"/>
    <lineage>
        <taxon>Eukaryota</taxon>
        <taxon>Viridiplantae</taxon>
        <taxon>Streptophyta</taxon>
        <taxon>Embryophyta</taxon>
        <taxon>Tracheophyta</taxon>
        <taxon>Spermatophyta</taxon>
        <taxon>Magnoliopsida</taxon>
        <taxon>eudicotyledons</taxon>
        <taxon>Gunneridae</taxon>
        <taxon>Pentapetalae</taxon>
        <taxon>rosids</taxon>
        <taxon>malvids</taxon>
        <taxon>Malvales</taxon>
        <taxon>Malvaceae</taxon>
        <taxon>Grewioideae</taxon>
        <taxon>Apeibeae</taxon>
        <taxon>Corchorus</taxon>
    </lineage>
</organism>
<evidence type="ECO:0000313" key="8">
    <source>
        <dbReference type="Proteomes" id="UP000187203"/>
    </source>
</evidence>
<dbReference type="CDD" id="cd06222">
    <property type="entry name" value="RNase_H_like"/>
    <property type="match status" value="1"/>
</dbReference>
<feature type="domain" description="CCHC-type" evidence="6">
    <location>
        <begin position="280"/>
        <end position="293"/>
    </location>
</feature>
<evidence type="ECO:0000256" key="5">
    <source>
        <dbReference type="SAM" id="MobiDB-lite"/>
    </source>
</evidence>
<dbReference type="InterPro" id="IPR001878">
    <property type="entry name" value="Znf_CCHC"/>
</dbReference>
<dbReference type="InterPro" id="IPR001911">
    <property type="entry name" value="Ribosomal_bS21"/>
</dbReference>
<keyword evidence="2 7" id="KW-0689">Ribosomal protein</keyword>
<dbReference type="InterPro" id="IPR002156">
    <property type="entry name" value="RNaseH_domain"/>
</dbReference>
<gene>
    <name evidence="7" type="ORF">COLO4_09268</name>
</gene>
<dbReference type="Pfam" id="PF14392">
    <property type="entry name" value="zf-CCHC_4"/>
    <property type="match status" value="1"/>
</dbReference>
<dbReference type="GO" id="GO:1990904">
    <property type="term" value="C:ribonucleoprotein complex"/>
    <property type="evidence" value="ECO:0007669"/>
    <property type="project" value="UniProtKB-KW"/>
</dbReference>
<evidence type="ECO:0000256" key="1">
    <source>
        <dbReference type="ARBA" id="ARBA00006640"/>
    </source>
</evidence>
<dbReference type="EMBL" id="AWUE01014183">
    <property type="protein sequence ID" value="OMP04828.1"/>
    <property type="molecule type" value="Genomic_DNA"/>
</dbReference>
<dbReference type="Proteomes" id="UP000187203">
    <property type="component" value="Unassembled WGS sequence"/>
</dbReference>
<dbReference type="InterPro" id="IPR040256">
    <property type="entry name" value="At4g02000-like"/>
</dbReference>
<keyword evidence="4" id="KW-0863">Zinc-finger</keyword>
<accession>A0A1R3KCS6</accession>
<evidence type="ECO:0000259" key="6">
    <source>
        <dbReference type="PROSITE" id="PS50158"/>
    </source>
</evidence>
<dbReference type="Gene3D" id="3.30.420.10">
    <property type="entry name" value="Ribonuclease H-like superfamily/Ribonuclease H"/>
    <property type="match status" value="1"/>
</dbReference>
<dbReference type="PANTHER" id="PTHR31286:SF178">
    <property type="entry name" value="DUF4283 DOMAIN-CONTAINING PROTEIN"/>
    <property type="match status" value="1"/>
</dbReference>